<feature type="binding site" description="in chain A" evidence="3">
    <location>
        <position position="331"/>
    </location>
    <ligand>
        <name>UDP-N-acetyl-alpha-D-mannosaminouronate</name>
        <dbReference type="ChEBI" id="CHEBI:70731"/>
        <note>ligand shared between homodimeric partners</note>
    </ligand>
</feature>
<dbReference type="Gene3D" id="3.40.50.720">
    <property type="entry name" value="NAD(P)-binding Rossmann-like Domain"/>
    <property type="match status" value="2"/>
</dbReference>
<dbReference type="Pfam" id="PF00984">
    <property type="entry name" value="UDPG_MGDP_dh"/>
    <property type="match status" value="1"/>
</dbReference>
<dbReference type="InterPro" id="IPR036220">
    <property type="entry name" value="UDP-Glc/GDP-Man_DH_C_sf"/>
</dbReference>
<sequence length="420" mass="45694">MSFTTISVIGLGYIGLPTAAAFASRQKKVIGVDVNKLAVETINRGEIHIVEPDLDTLVKVAVEKGYLQAMTKPVPADAFLIAVPTPFKGEHEPDLAYVQAAAASIAPVLKKGDLVILESTSPVGATEQMAEWLAEARADLTFPQQVGETADINIAYCPERVLPGQVVVELIKNDRVIGGMTPECSARASELYNIFLEGECVVTNSRTAEMCKLTENSFRDVNIAFANELSLICTEQNINVWELIRLANRHPRVNILQPGPGVGGHCIAVDPWFIVAQNPQQARLIHTARLVNDGKPLWVVDRVKAAVADYLAQTDKRASEVTVACFGLAFKPDIDDLRESPAVGITAMIAQWNTGVTLAVEPNVKHLPSVLAGQVKLVDTSSALKEADVLVMLVDHRQFKAIHSDDVKQQWVIDTKGVWR</sequence>
<dbReference type="PIRSF" id="PIRSF500136">
    <property type="entry name" value="UDP_ManNAc_DH"/>
    <property type="match status" value="1"/>
</dbReference>
<feature type="binding site" description="in chain A" evidence="3">
    <location>
        <position position="13"/>
    </location>
    <ligand>
        <name>NAD(+)</name>
        <dbReference type="ChEBI" id="CHEBI:57540"/>
        <note>ligand shared between homodimeric partners</note>
    </ligand>
</feature>
<feature type="binding site" description="in chain B" evidence="3">
    <location>
        <position position="250"/>
    </location>
    <ligand>
        <name>UDP-N-acetyl-alpha-D-mannosaminouronate</name>
        <dbReference type="ChEBI" id="CHEBI:70731"/>
        <note>ligand shared between homodimeric partners</note>
    </ligand>
</feature>
<feature type="binding site" description="in chain A" evidence="3">
    <location>
        <position position="160"/>
    </location>
    <ligand>
        <name>UDP-N-acetyl-alpha-D-mannosaminouronate</name>
        <dbReference type="ChEBI" id="CHEBI:70731"/>
        <note>ligand shared between homodimeric partners</note>
    </ligand>
</feature>
<name>A0A093RF71_9GAMM</name>
<evidence type="ECO:0000256" key="3">
    <source>
        <dbReference type="HAMAP-Rule" id="MF_02029"/>
    </source>
</evidence>
<keyword evidence="1 3" id="KW-0560">Oxidoreductase</keyword>
<feature type="binding site" description="in chain A" evidence="3">
    <location>
        <position position="219"/>
    </location>
    <ligand>
        <name>UDP-N-acetyl-alpha-D-mannosaminouronate</name>
        <dbReference type="ChEBI" id="CHEBI:70731"/>
        <note>ligand shared between homodimeric partners</note>
    </ligand>
</feature>
<evidence type="ECO:0000313" key="5">
    <source>
        <dbReference type="EMBL" id="KFX01405.1"/>
    </source>
</evidence>
<dbReference type="Pfam" id="PF03720">
    <property type="entry name" value="UDPG_MGDP_dh_C"/>
    <property type="match status" value="1"/>
</dbReference>
<dbReference type="InterPro" id="IPR008927">
    <property type="entry name" value="6-PGluconate_DH-like_C_sf"/>
</dbReference>
<dbReference type="AlphaFoldDB" id="A0A093RF71"/>
<dbReference type="RefSeq" id="WP_039325760.1">
    <property type="nucleotide sequence ID" value="NZ_JQHM01000016.1"/>
</dbReference>
<dbReference type="PANTHER" id="PTHR43491:SF1">
    <property type="entry name" value="UDP-N-ACETYL-D-MANNOSAMINE DEHYDROGENASE"/>
    <property type="match status" value="1"/>
</dbReference>
<dbReference type="UniPathway" id="UPA00566"/>
<dbReference type="PIRSF" id="PIRSF000124">
    <property type="entry name" value="UDPglc_GDPman_dh"/>
    <property type="match status" value="1"/>
</dbReference>
<dbReference type="STRING" id="55207.KP22_19235"/>
<dbReference type="InterPro" id="IPR017476">
    <property type="entry name" value="UDP-Glc/GDP-Man"/>
</dbReference>
<feature type="binding site" description="in chain A" evidence="3">
    <location>
        <position position="330"/>
    </location>
    <ligand>
        <name>UDP-N-acetyl-alpha-D-mannosaminouronate</name>
        <dbReference type="ChEBI" id="CHEBI:70731"/>
        <note>ligand shared between homodimeric partners</note>
    </ligand>
</feature>
<feature type="active site" description="Nucleophile" evidence="3">
    <location>
        <position position="266"/>
    </location>
</feature>
<dbReference type="GO" id="GO:0009246">
    <property type="term" value="P:enterobacterial common antigen biosynthetic process"/>
    <property type="evidence" value="ECO:0007669"/>
    <property type="project" value="UniProtKB-UniRule"/>
</dbReference>
<dbReference type="SUPFAM" id="SSF52413">
    <property type="entry name" value="UDP-glucose/GDP-mannose dehydrogenase C-terminal domain"/>
    <property type="match status" value="1"/>
</dbReference>
<feature type="binding site" description="in chain A" evidence="3">
    <location>
        <position position="14"/>
    </location>
    <ligand>
        <name>NAD(+)</name>
        <dbReference type="ChEBI" id="CHEBI:57540"/>
        <note>ligand shared between homodimeric partners</note>
    </ligand>
</feature>
<feature type="binding site" description="in chain A" evidence="3">
    <location>
        <position position="85"/>
    </location>
    <ligand>
        <name>NAD(+)</name>
        <dbReference type="ChEBI" id="CHEBI:57540"/>
        <note>ligand shared between homodimeric partners</note>
    </ligand>
</feature>
<dbReference type="FunFam" id="3.40.50.720:FF:000139">
    <property type="entry name" value="UDP-N-acetyl-D-mannosamine dehydrogenase"/>
    <property type="match status" value="1"/>
</dbReference>
<feature type="binding site" description="in chain A" evidence="3">
    <location>
        <position position="216"/>
    </location>
    <ligand>
        <name>UDP-N-acetyl-alpha-D-mannosaminouronate</name>
        <dbReference type="ChEBI" id="CHEBI:70731"/>
        <note>ligand shared between homodimeric partners</note>
    </ligand>
</feature>
<dbReference type="eggNOG" id="COG0677">
    <property type="taxonomic scope" value="Bacteria"/>
</dbReference>
<dbReference type="SUPFAM" id="SSF48179">
    <property type="entry name" value="6-phosphogluconate dehydrogenase C-terminal domain-like"/>
    <property type="match status" value="1"/>
</dbReference>
<feature type="binding site" description="in chain A" evidence="3">
    <location>
        <position position="33"/>
    </location>
    <ligand>
        <name>NAD(+)</name>
        <dbReference type="ChEBI" id="CHEBI:57540"/>
        <note>ligand shared between homodimeric partners</note>
    </ligand>
</feature>
<feature type="binding site" description="in chain A" evidence="3">
    <location>
        <position position="161"/>
    </location>
    <ligand>
        <name>UDP-N-acetyl-alpha-D-mannosaminouronate</name>
        <dbReference type="ChEBI" id="CHEBI:70731"/>
        <note>ligand shared between homodimeric partners</note>
    </ligand>
</feature>
<dbReference type="InterPro" id="IPR028359">
    <property type="entry name" value="UDP_ManNAc/GlcNAc_DH"/>
</dbReference>
<dbReference type="InterPro" id="IPR001732">
    <property type="entry name" value="UDP-Glc/GDP-Man_DH_N"/>
</dbReference>
<feature type="binding site" description="in chain B" evidence="3">
    <location>
        <position position="252"/>
    </location>
    <ligand>
        <name>UDP-N-acetyl-alpha-D-mannosaminouronate</name>
        <dbReference type="ChEBI" id="CHEBI:70731"/>
        <note>ligand shared between homodimeric partners</note>
    </ligand>
</feature>
<dbReference type="PANTHER" id="PTHR43491">
    <property type="entry name" value="UDP-N-ACETYL-D-MANNOSAMINE DEHYDROGENASE"/>
    <property type="match status" value="1"/>
</dbReference>
<reference evidence="5 6" key="1">
    <citation type="submission" date="2014-08" db="EMBL/GenBank/DDBJ databases">
        <title>Genome sequences of NCPPB Pectobacterium isolates.</title>
        <authorList>
            <person name="Glover R.H."/>
            <person name="Sapp M."/>
            <person name="Elphinstone J."/>
        </authorList>
    </citation>
    <scope>NUCLEOTIDE SEQUENCE [LARGE SCALE GENOMIC DNA]</scope>
    <source>
        <strain evidence="5 6">NCPPB 2795</strain>
    </source>
</reference>
<dbReference type="HAMAP" id="MF_02029">
    <property type="entry name" value="WecC_RffD"/>
    <property type="match status" value="1"/>
</dbReference>
<keyword evidence="2 3" id="KW-0520">NAD</keyword>
<gene>
    <name evidence="3 5" type="primary">wecC</name>
    <name evidence="5" type="ORF">KP22_19235</name>
</gene>
<evidence type="ECO:0000259" key="4">
    <source>
        <dbReference type="SMART" id="SM00984"/>
    </source>
</evidence>
<dbReference type="InterPro" id="IPR014026">
    <property type="entry name" value="UDP-Glc/GDP-Man_DH_dimer"/>
</dbReference>
<feature type="binding site" description="in chain A" evidence="3">
    <location>
        <position position="126"/>
    </location>
    <ligand>
        <name>NAD(+)</name>
        <dbReference type="ChEBI" id="CHEBI:57540"/>
        <note>ligand shared between homodimeric partners</note>
    </ligand>
</feature>
<dbReference type="EC" id="1.1.1.336" evidence="3"/>
<feature type="domain" description="UDP-glucose/GDP-mannose dehydrogenase C-terminal" evidence="4">
    <location>
        <begin position="324"/>
        <end position="420"/>
    </location>
</feature>
<comment type="similarity">
    <text evidence="3">Belongs to the UDP-glucose/GDP-mannose dehydrogenase family. WecC subfamily.</text>
</comment>
<dbReference type="NCBIfam" id="TIGR03026">
    <property type="entry name" value="NDP-sugDHase"/>
    <property type="match status" value="1"/>
</dbReference>
<dbReference type="EMBL" id="JQHM01000016">
    <property type="protein sequence ID" value="KFX01405.1"/>
    <property type="molecule type" value="Genomic_DNA"/>
</dbReference>
<dbReference type="InterPro" id="IPR014027">
    <property type="entry name" value="UDP-Glc/GDP-Man_DH_C"/>
</dbReference>
<organism evidence="5 6">
    <name type="scientific">Pectobacterium betavasculorum</name>
    <dbReference type="NCBI Taxonomy" id="55207"/>
    <lineage>
        <taxon>Bacteria</taxon>
        <taxon>Pseudomonadati</taxon>
        <taxon>Pseudomonadota</taxon>
        <taxon>Gammaproteobacteria</taxon>
        <taxon>Enterobacterales</taxon>
        <taxon>Pectobacteriaceae</taxon>
        <taxon>Pectobacterium</taxon>
    </lineage>
</organism>
<comment type="pathway">
    <text evidence="3">Bacterial outer membrane biogenesis; enterobacterial common antigen biosynthesis.</text>
</comment>
<comment type="subunit">
    <text evidence="3">Homodimer.</text>
</comment>
<dbReference type="InterPro" id="IPR032891">
    <property type="entry name" value="WecC"/>
</dbReference>
<protein>
    <recommendedName>
        <fullName evidence="3">UDP-N-acetyl-D-mannosamine dehydrogenase</fullName>
        <ecNumber evidence="3">1.1.1.336</ecNumber>
    </recommendedName>
    <alternativeName>
        <fullName evidence="3">UDP-ManNAc 6-dehydrogenase</fullName>
    </alternativeName>
</protein>
<dbReference type="GO" id="GO:0089714">
    <property type="term" value="F:UDP-N-acetyl-D-mannosamine dehydrogenase activity"/>
    <property type="evidence" value="ECO:0007669"/>
    <property type="project" value="UniProtKB-UniRule"/>
</dbReference>
<dbReference type="NCBIfam" id="NF008286">
    <property type="entry name" value="PRK11064.1"/>
    <property type="match status" value="1"/>
</dbReference>
<feature type="binding site" description="in chain A" evidence="3">
    <location>
        <position position="263"/>
    </location>
    <ligand>
        <name>UDP-N-acetyl-alpha-D-mannosaminouronate</name>
        <dbReference type="ChEBI" id="CHEBI:70731"/>
        <note>ligand shared between homodimeric partners</note>
    </ligand>
</feature>
<feature type="binding site" description="in chain B" evidence="3">
    <location>
        <position position="338"/>
    </location>
    <ligand>
        <name>NAD(+)</name>
        <dbReference type="ChEBI" id="CHEBI:57540"/>
        <note>ligand shared between homodimeric partners</note>
    </ligand>
</feature>
<evidence type="ECO:0000256" key="2">
    <source>
        <dbReference type="ARBA" id="ARBA00023027"/>
    </source>
</evidence>
<dbReference type="SMART" id="SM00984">
    <property type="entry name" value="UDPG_MGDP_dh_C"/>
    <property type="match status" value="1"/>
</dbReference>
<dbReference type="GO" id="GO:0051287">
    <property type="term" value="F:NAD binding"/>
    <property type="evidence" value="ECO:0007669"/>
    <property type="project" value="InterPro"/>
</dbReference>
<dbReference type="Pfam" id="PF03721">
    <property type="entry name" value="UDPG_MGDP_dh_N"/>
    <property type="match status" value="1"/>
</dbReference>
<feature type="active site" description="Proton donor/acceptor" evidence="3">
    <location>
        <position position="212"/>
    </location>
</feature>
<dbReference type="FunFam" id="3.40.50.720:FF:000235">
    <property type="entry name" value="UDP-N-acetyl-D-mannosamine dehydrogenase"/>
    <property type="match status" value="1"/>
</dbReference>
<evidence type="ECO:0000313" key="6">
    <source>
        <dbReference type="Proteomes" id="UP000032874"/>
    </source>
</evidence>
<feature type="binding site" description="in chain A" evidence="3">
    <location>
        <position position="212"/>
    </location>
    <ligand>
        <name>UDP-N-acetyl-alpha-D-mannosaminouronate</name>
        <dbReference type="ChEBI" id="CHEBI:70731"/>
        <note>ligand shared between homodimeric partners</note>
    </ligand>
</feature>
<dbReference type="Proteomes" id="UP000032874">
    <property type="component" value="Unassembled WGS sequence"/>
</dbReference>
<comment type="function">
    <text evidence="3">Catalyzes the four-electron oxidation of UDP-N-acetyl-D-mannosamine (UDP-ManNAc), reducing NAD(+) and releasing UDP-N-acetylmannosaminuronic acid (UDP-ManNAcA).</text>
</comment>
<accession>A0A093RF71</accession>
<comment type="caution">
    <text evidence="5">The sequence shown here is derived from an EMBL/GenBank/DDBJ whole genome shotgun (WGS) entry which is preliminary data.</text>
</comment>
<dbReference type="Gene3D" id="1.20.5.100">
    <property type="entry name" value="Cytochrome c1, transmembrane anchor, C-terminal"/>
    <property type="match status" value="1"/>
</dbReference>
<dbReference type="GO" id="GO:0016628">
    <property type="term" value="F:oxidoreductase activity, acting on the CH-CH group of donors, NAD or NADP as acceptor"/>
    <property type="evidence" value="ECO:0007669"/>
    <property type="project" value="InterPro"/>
</dbReference>
<evidence type="ECO:0000256" key="1">
    <source>
        <dbReference type="ARBA" id="ARBA00023002"/>
    </source>
</evidence>
<dbReference type="InterPro" id="IPR036291">
    <property type="entry name" value="NAD(P)-bd_dom_sf"/>
</dbReference>
<feature type="binding site" description="in chain A" evidence="3">
    <location>
        <position position="416"/>
    </location>
    <ligand>
        <name>UDP-N-acetyl-alpha-D-mannosaminouronate</name>
        <dbReference type="ChEBI" id="CHEBI:70731"/>
        <note>ligand shared between homodimeric partners</note>
    </ligand>
</feature>
<comment type="catalytic activity">
    <reaction evidence="3">
        <text>UDP-N-acetyl-alpha-D-mannosamine + 2 NAD(+) + H2O = UDP-N-acetyl-alpha-D-mannosaminouronate + 2 NADH + 3 H(+)</text>
        <dbReference type="Rhea" id="RHEA:25780"/>
        <dbReference type="ChEBI" id="CHEBI:15377"/>
        <dbReference type="ChEBI" id="CHEBI:15378"/>
        <dbReference type="ChEBI" id="CHEBI:57540"/>
        <dbReference type="ChEBI" id="CHEBI:57945"/>
        <dbReference type="ChEBI" id="CHEBI:68623"/>
        <dbReference type="ChEBI" id="CHEBI:70731"/>
        <dbReference type="EC" id="1.1.1.336"/>
    </reaction>
</comment>
<proteinExistence type="inferred from homology"/>
<dbReference type="SUPFAM" id="SSF51735">
    <property type="entry name" value="NAD(P)-binding Rossmann-fold domains"/>
    <property type="match status" value="1"/>
</dbReference>